<dbReference type="Proteomes" id="UP001320154">
    <property type="component" value="Unassembled WGS sequence"/>
</dbReference>
<reference evidence="1 2" key="1">
    <citation type="journal article" date="2021" name="Front. Microbiol.">
        <title>Aerobic Denitrification and Heterotrophic Sulfur Oxidation in the Genus Halomonas Revealed by Six Novel Species Characterizations and Genome-Based Analysis.</title>
        <authorList>
            <person name="Wang L."/>
            <person name="Shao Z."/>
        </authorList>
    </citation>
    <scope>NUCLEOTIDE SEQUENCE [LARGE SCALE GENOMIC DNA]</scope>
    <source>
        <strain evidence="1 2">MCCC 1A05748</strain>
    </source>
</reference>
<evidence type="ECO:0000313" key="1">
    <source>
        <dbReference type="EMBL" id="MCE8046883.1"/>
    </source>
</evidence>
<comment type="caution">
    <text evidence="1">The sequence shown here is derived from an EMBL/GenBank/DDBJ whole genome shotgun (WGS) entry which is preliminary data.</text>
</comment>
<dbReference type="InterPro" id="IPR009057">
    <property type="entry name" value="Homeodomain-like_sf"/>
</dbReference>
<dbReference type="EMBL" id="JABFTQ010000005">
    <property type="protein sequence ID" value="MCE8046883.1"/>
    <property type="molecule type" value="Genomic_DNA"/>
</dbReference>
<dbReference type="SUPFAM" id="SSF46689">
    <property type="entry name" value="Homeodomain-like"/>
    <property type="match status" value="1"/>
</dbReference>
<keyword evidence="2" id="KW-1185">Reference proteome</keyword>
<gene>
    <name evidence="1" type="ORF">HOP60_09060</name>
</gene>
<protein>
    <submittedName>
        <fullName evidence="1">Transposase</fullName>
    </submittedName>
</protein>
<evidence type="ECO:0000313" key="2">
    <source>
        <dbReference type="Proteomes" id="UP001320154"/>
    </source>
</evidence>
<accession>A0ABS9B4R0</accession>
<organism evidence="1 2">
    <name type="scientific">Billgrantia desiderata</name>
    <dbReference type="NCBI Taxonomy" id="52021"/>
    <lineage>
        <taxon>Bacteria</taxon>
        <taxon>Pseudomonadati</taxon>
        <taxon>Pseudomonadota</taxon>
        <taxon>Gammaproteobacteria</taxon>
        <taxon>Oceanospirillales</taxon>
        <taxon>Halomonadaceae</taxon>
        <taxon>Billgrantia</taxon>
    </lineage>
</organism>
<sequence length="76" mass="8631">MVAACLQGDVSIAQVALQHGLNTNLVQTWIRKAKRQSQLPPCRISSLFRCHQQWMIDQPLLTTPVRFASKCLQREA</sequence>
<proteinExistence type="predicted"/>
<name>A0ABS9B4R0_9GAMM</name>